<proteinExistence type="predicted"/>
<dbReference type="RefSeq" id="WP_320203613.1">
    <property type="nucleotide sequence ID" value="NZ_CP192782.1"/>
</dbReference>
<dbReference type="SUPFAM" id="SSF54593">
    <property type="entry name" value="Glyoxalase/Bleomycin resistance protein/Dihydroxybiphenyl dioxygenase"/>
    <property type="match status" value="1"/>
</dbReference>
<dbReference type="GO" id="GO:0004462">
    <property type="term" value="F:lactoylglutathione lyase activity"/>
    <property type="evidence" value="ECO:0007669"/>
    <property type="project" value="InterPro"/>
</dbReference>
<evidence type="ECO:0000259" key="2">
    <source>
        <dbReference type="PROSITE" id="PS51819"/>
    </source>
</evidence>
<accession>A0AAW9FIE2</accession>
<dbReference type="InterPro" id="IPR037523">
    <property type="entry name" value="VOC_core"/>
</dbReference>
<dbReference type="AlphaFoldDB" id="A0AAW9FIE2"/>
<dbReference type="PROSITE" id="PS51819">
    <property type="entry name" value="VOC"/>
    <property type="match status" value="1"/>
</dbReference>
<dbReference type="InterPro" id="IPR050383">
    <property type="entry name" value="GlyoxalaseI/FosfomycinResist"/>
</dbReference>
<dbReference type="InterPro" id="IPR018146">
    <property type="entry name" value="Glyoxalase_1_CS"/>
</dbReference>
<dbReference type="PROSITE" id="PS00934">
    <property type="entry name" value="GLYOXALASE_I_1"/>
    <property type="match status" value="1"/>
</dbReference>
<keyword evidence="1" id="KW-0479">Metal-binding</keyword>
<comment type="caution">
    <text evidence="3">The sequence shown here is derived from an EMBL/GenBank/DDBJ whole genome shotgun (WGS) entry which is preliminary data.</text>
</comment>
<organism evidence="3">
    <name type="scientific">Agrobacterium rosae</name>
    <dbReference type="NCBI Taxonomy" id="1972867"/>
    <lineage>
        <taxon>Bacteria</taxon>
        <taxon>Pseudomonadati</taxon>
        <taxon>Pseudomonadota</taxon>
        <taxon>Alphaproteobacteria</taxon>
        <taxon>Hyphomicrobiales</taxon>
        <taxon>Rhizobiaceae</taxon>
        <taxon>Rhizobium/Agrobacterium group</taxon>
        <taxon>Agrobacterium</taxon>
    </lineage>
</organism>
<dbReference type="GO" id="GO:0046872">
    <property type="term" value="F:metal ion binding"/>
    <property type="evidence" value="ECO:0007669"/>
    <property type="project" value="UniProtKB-KW"/>
</dbReference>
<dbReference type="PANTHER" id="PTHR21366">
    <property type="entry name" value="GLYOXALASE FAMILY PROTEIN"/>
    <property type="match status" value="1"/>
</dbReference>
<dbReference type="InterPro" id="IPR004360">
    <property type="entry name" value="Glyas_Fos-R_dOase_dom"/>
</dbReference>
<protein>
    <submittedName>
        <fullName evidence="3">VOC family protein</fullName>
    </submittedName>
</protein>
<dbReference type="Pfam" id="PF00903">
    <property type="entry name" value="Glyoxalase"/>
    <property type="match status" value="1"/>
</dbReference>
<sequence length="141" mass="15920">MLTVLGIAHVAIMVADIDRTLDFYVNKLGFERIMHLDRDDKLWLVYLRVTDTQFIEIFHEGEGPGAPGAEMIGYNHLCLSVPDIEKSVLELERAGIELSRPKKLGLDGNWQCWIEDPDGHRIEIMQMMPDGMQAVAIASRG</sequence>
<feature type="domain" description="VOC" evidence="2">
    <location>
        <begin position="6"/>
        <end position="127"/>
    </location>
</feature>
<dbReference type="Gene3D" id="3.10.180.10">
    <property type="entry name" value="2,3-Dihydroxybiphenyl 1,2-Dioxygenase, domain 1"/>
    <property type="match status" value="1"/>
</dbReference>
<dbReference type="CDD" id="cd06587">
    <property type="entry name" value="VOC"/>
    <property type="match status" value="1"/>
</dbReference>
<reference evidence="3" key="1">
    <citation type="journal article" date="2023" name="Phytobiomes J">
        <title>Deciphering the key players within the bacterial microbiota associated with aerial crown gall tumors on rhododendron: Insights into the gallobiome.</title>
        <authorList>
            <person name="Kuzmanovic N."/>
            <person name="Nesme J."/>
            <person name="Wolf J."/>
            <person name="Neumann-Schaal M."/>
            <person name="Petersen J."/>
            <person name="Fernandez-Gnecco G."/>
            <person name="Sproeer C."/>
            <person name="Bunk B."/>
            <person name="Overmann J."/>
            <person name="Sorensen S.J."/>
            <person name="Idczak E."/>
            <person name="Smalla K."/>
        </authorList>
    </citation>
    <scope>NUCLEOTIDE SEQUENCE</scope>
    <source>
        <strain evidence="3">Rho-11.1</strain>
    </source>
</reference>
<gene>
    <name evidence="3" type="ORF">RMR22_24735</name>
</gene>
<dbReference type="EMBL" id="JAVRAF010000019">
    <property type="protein sequence ID" value="MDX8305451.1"/>
    <property type="molecule type" value="Genomic_DNA"/>
</dbReference>
<evidence type="ECO:0000313" key="3">
    <source>
        <dbReference type="EMBL" id="MDX8305451.1"/>
    </source>
</evidence>
<evidence type="ECO:0000256" key="1">
    <source>
        <dbReference type="ARBA" id="ARBA00022723"/>
    </source>
</evidence>
<name>A0AAW9FIE2_9HYPH</name>
<dbReference type="InterPro" id="IPR029068">
    <property type="entry name" value="Glyas_Bleomycin-R_OHBP_Dase"/>
</dbReference>